<dbReference type="AlphaFoldDB" id="A0AAW5KJA6"/>
<accession>A0AAW5KJA6</accession>
<dbReference type="Proteomes" id="UP001206236">
    <property type="component" value="Unassembled WGS sequence"/>
</dbReference>
<keyword evidence="4" id="KW-1185">Reference proteome</keyword>
<dbReference type="RefSeq" id="WP_022288373.1">
    <property type="nucleotide sequence ID" value="NZ_CAKVXH010000008.1"/>
</dbReference>
<protein>
    <recommendedName>
        <fullName evidence="6">Secreted protein</fullName>
    </recommendedName>
</protein>
<evidence type="ECO:0000313" key="3">
    <source>
        <dbReference type="EMBL" id="MCQ5153664.1"/>
    </source>
</evidence>
<dbReference type="Proteomes" id="UP000027600">
    <property type="component" value="Chromosome I"/>
</dbReference>
<dbReference type="KEGG" id="rus:RBI_I02081"/>
<dbReference type="EMBL" id="JANGCN010000023">
    <property type="protein sequence ID" value="MCQ5153664.1"/>
    <property type="molecule type" value="Genomic_DNA"/>
</dbReference>
<gene>
    <name evidence="3" type="ORF">NE632_10155</name>
    <name evidence="2" type="ORF">RBI_I02081</name>
</gene>
<feature type="signal peptide" evidence="1">
    <location>
        <begin position="1"/>
        <end position="25"/>
    </location>
</feature>
<proteinExistence type="predicted"/>
<evidence type="ECO:0000256" key="1">
    <source>
        <dbReference type="SAM" id="SignalP"/>
    </source>
</evidence>
<reference evidence="3" key="2">
    <citation type="submission" date="2022-06" db="EMBL/GenBank/DDBJ databases">
        <title>Isolation of gut microbiota from human fecal samples.</title>
        <authorList>
            <person name="Pamer E.G."/>
            <person name="Barat B."/>
            <person name="Waligurski E."/>
            <person name="Medina S."/>
            <person name="Paddock L."/>
            <person name="Mostad J."/>
        </authorList>
    </citation>
    <scope>NUCLEOTIDE SEQUENCE</scope>
    <source>
        <strain evidence="3">DFI.5.57</strain>
    </source>
</reference>
<keyword evidence="1" id="KW-0732">Signal</keyword>
<dbReference type="EMBL" id="HF545616">
    <property type="protein sequence ID" value="CDF44010.1"/>
    <property type="molecule type" value="Genomic_DNA"/>
</dbReference>
<evidence type="ECO:0000313" key="5">
    <source>
        <dbReference type="Proteomes" id="UP001206236"/>
    </source>
</evidence>
<organism evidence="3 5">
    <name type="scientific">Ruminococcus bicirculans</name>
    <name type="common">ex Wegman et al. 2014</name>
    <dbReference type="NCBI Taxonomy" id="1160721"/>
    <lineage>
        <taxon>Bacteria</taxon>
        <taxon>Bacillati</taxon>
        <taxon>Bacillota</taxon>
        <taxon>Clostridia</taxon>
        <taxon>Eubacteriales</taxon>
        <taxon>Oscillospiraceae</taxon>
        <taxon>Ruminococcus</taxon>
    </lineage>
</organism>
<reference evidence="2 4" key="1">
    <citation type="journal article" date="2014" name="Int. J. Syst. Evol. Microbiol.">
        <title>Complete genome of a new Firmicutes species belonging to the dominant human colonic microbiota ('Ruminococcus bicirculans') reveals two chromosomes and a selective capacity to utilize plant glucans.</title>
        <authorList>
            <consortium name="NISC Comparative Sequencing Program"/>
            <person name="Wegmann U."/>
            <person name="Louis P."/>
            <person name="Goesmann A."/>
            <person name="Henrissat B."/>
            <person name="Duncan S.H."/>
            <person name="Flint H.J."/>
        </authorList>
    </citation>
    <scope>NUCLEOTIDE SEQUENCE [LARGE SCALE GENOMIC DNA]</scope>
    <source>
        <strain evidence="2 4">80/3</strain>
    </source>
</reference>
<name>A0AAW5KJA6_9FIRM</name>
<evidence type="ECO:0008006" key="6">
    <source>
        <dbReference type="Google" id="ProtNLM"/>
    </source>
</evidence>
<feature type="chain" id="PRO_5043778446" description="Secreted protein" evidence="1">
    <location>
        <begin position="26"/>
        <end position="140"/>
    </location>
</feature>
<sequence>MLKKFISTLVLICVMTCCFSFNVFAETTVDDEIALMNLYTNKISTNITRSSSKKISYDCSVTGKSTATKITVYLYLQENVNGSWRNVHVLRKEVNGKYLTATDSYSSAISGHKYRTELQVYTYSGSKSEYLELHSTVLNF</sequence>
<evidence type="ECO:0000313" key="2">
    <source>
        <dbReference type="EMBL" id="CDF44010.1"/>
    </source>
</evidence>
<evidence type="ECO:0000313" key="4">
    <source>
        <dbReference type="Proteomes" id="UP000027600"/>
    </source>
</evidence>